<dbReference type="Pfam" id="PF02720">
    <property type="entry name" value="DUF222"/>
    <property type="match status" value="1"/>
</dbReference>
<dbReference type="RefSeq" id="WP_010850722.1">
    <property type="nucleotide sequence ID" value="NZ_HF570956.1"/>
</dbReference>
<dbReference type="STRING" id="1193181.BN10_690013"/>
<dbReference type="eggNOG" id="COG1403">
    <property type="taxonomic scope" value="Bacteria"/>
</dbReference>
<dbReference type="InterPro" id="IPR003870">
    <property type="entry name" value="DUF222"/>
</dbReference>
<dbReference type="InterPro" id="IPR003615">
    <property type="entry name" value="HNH_nuc"/>
</dbReference>
<evidence type="ECO:0000259" key="2">
    <source>
        <dbReference type="SMART" id="SM00507"/>
    </source>
</evidence>
<dbReference type="Proteomes" id="UP000013167">
    <property type="component" value="Unassembled WGS sequence"/>
</dbReference>
<proteinExistence type="predicted"/>
<comment type="caution">
    <text evidence="3">The sequence shown here is derived from an EMBL/GenBank/DDBJ whole genome shotgun (WGS) entry which is preliminary data.</text>
</comment>
<evidence type="ECO:0000313" key="3">
    <source>
        <dbReference type="EMBL" id="CCH70879.1"/>
    </source>
</evidence>
<name>N0E607_9MICO</name>
<dbReference type="EMBL" id="CAIZ01000140">
    <property type="protein sequence ID" value="CCH70879.1"/>
    <property type="molecule type" value="Genomic_DNA"/>
</dbReference>
<dbReference type="AlphaFoldDB" id="N0E607"/>
<dbReference type="SMART" id="SM00507">
    <property type="entry name" value="HNHc"/>
    <property type="match status" value="1"/>
</dbReference>
<gene>
    <name evidence="3" type="ORF">BN10_690013</name>
</gene>
<dbReference type="HOGENOM" id="CLU_022065_5_0_11"/>
<dbReference type="CDD" id="cd00085">
    <property type="entry name" value="HNHc"/>
    <property type="match status" value="1"/>
</dbReference>
<organism evidence="3 4">
    <name type="scientific">Phycicoccus elongatus Lp2</name>
    <dbReference type="NCBI Taxonomy" id="1193181"/>
    <lineage>
        <taxon>Bacteria</taxon>
        <taxon>Bacillati</taxon>
        <taxon>Actinomycetota</taxon>
        <taxon>Actinomycetes</taxon>
        <taxon>Micrococcales</taxon>
        <taxon>Intrasporangiaceae</taxon>
        <taxon>Phycicoccus</taxon>
    </lineage>
</organism>
<feature type="domain" description="HNH nuclease" evidence="2">
    <location>
        <begin position="409"/>
        <end position="461"/>
    </location>
</feature>
<feature type="region of interest" description="Disordered" evidence="1">
    <location>
        <begin position="264"/>
        <end position="287"/>
    </location>
</feature>
<accession>N0E607</accession>
<protein>
    <recommendedName>
        <fullName evidence="2">HNH nuclease domain-containing protein</fullName>
    </recommendedName>
</protein>
<dbReference type="OrthoDB" id="5177627at2"/>
<evidence type="ECO:0000256" key="1">
    <source>
        <dbReference type="SAM" id="MobiDB-lite"/>
    </source>
</evidence>
<sequence length="567" mass="61872">MDATSLADRLAVMRDAVEAASGFRDRLHEASGDTLGELVTLADTFASMGAQVRAAVVAEAVRRGEVETTMSAWVREHARSLRQGGASQLARMVMEATKGGPTWTSQTHGPDPDSPTGIVWAAVQAVAPDLGREVDPEGGGEPDGIPADESTCVFDQPTATPLTAGNGLAVLSEMRVLEPQLQPEAVPTVTRVLVDLCRQHGPSHMRQLRPRLLAEYGKEGELDDLQKRLARGAFLSSPNVESGDLTEYRLALTPEQAATLEAAVGPLSGPAPNGETGEPDRRSAGQRRAEALIEICARAVAATHASGGEGPTGAYAAVHVTMTLADLRRFTGAEEAAPGSPHSVFTRREPAADQDLCSGDVLGSRATGTLLSPEVLRRMACEADLIPHVLGAEGEHLDQGRETRLFHRAQRRQLMRRDKHCTYPGCDRPAAWTRAHHVLHWWDHGRSELDNAALLCERHHTIVHQRRLWADVRRTPDLHGRFVVWDLTEGSYDTELARRRAERAANDPPPLTPERWEAILRGLRSGDLAEQLWARHQAQWYDQGDEAFVPTFFDPRVWDAANDDSVA</sequence>
<evidence type="ECO:0000313" key="4">
    <source>
        <dbReference type="Proteomes" id="UP000013167"/>
    </source>
</evidence>
<feature type="compositionally biased region" description="Basic and acidic residues" evidence="1">
    <location>
        <begin position="278"/>
        <end position="287"/>
    </location>
</feature>
<keyword evidence="4" id="KW-1185">Reference proteome</keyword>
<reference evidence="3 4" key="1">
    <citation type="journal article" date="2013" name="ISME J.">
        <title>A metabolic model for members of the genus Tetrasphaera involved in enhanced biological phosphorus removal.</title>
        <authorList>
            <person name="Kristiansen R."/>
            <person name="Nguyen H.T.T."/>
            <person name="Saunders A.M."/>
            <person name="Nielsen J.L."/>
            <person name="Wimmer R."/>
            <person name="Le V.Q."/>
            <person name="McIlroy S.J."/>
            <person name="Petrovski S."/>
            <person name="Seviour R.J."/>
            <person name="Calteau A."/>
            <person name="Nielsen K.L."/>
            <person name="Nielsen P.H."/>
        </authorList>
    </citation>
    <scope>NUCLEOTIDE SEQUENCE [LARGE SCALE GENOMIC DNA]</scope>
    <source>
        <strain evidence="3 4">Lp2</strain>
    </source>
</reference>